<sequence>MAFKKHINNSLTLAEYNIAWMIYHSATSLDRLHPRRLPKNLIPGPEKDKPERKQ</sequence>
<keyword evidence="3" id="KW-1185">Reference proteome</keyword>
<feature type="region of interest" description="Disordered" evidence="1">
    <location>
        <begin position="34"/>
        <end position="54"/>
    </location>
</feature>
<name>A0A9P0HM78_NEZVI</name>
<dbReference type="AlphaFoldDB" id="A0A9P0HM78"/>
<evidence type="ECO:0000313" key="2">
    <source>
        <dbReference type="EMBL" id="CAH1405313.1"/>
    </source>
</evidence>
<dbReference type="Proteomes" id="UP001152798">
    <property type="component" value="Chromosome 6"/>
</dbReference>
<protein>
    <submittedName>
        <fullName evidence="2">Uncharacterized protein</fullName>
    </submittedName>
</protein>
<evidence type="ECO:0000256" key="1">
    <source>
        <dbReference type="SAM" id="MobiDB-lite"/>
    </source>
</evidence>
<proteinExistence type="predicted"/>
<organism evidence="2 3">
    <name type="scientific">Nezara viridula</name>
    <name type="common">Southern green stink bug</name>
    <name type="synonym">Cimex viridulus</name>
    <dbReference type="NCBI Taxonomy" id="85310"/>
    <lineage>
        <taxon>Eukaryota</taxon>
        <taxon>Metazoa</taxon>
        <taxon>Ecdysozoa</taxon>
        <taxon>Arthropoda</taxon>
        <taxon>Hexapoda</taxon>
        <taxon>Insecta</taxon>
        <taxon>Pterygota</taxon>
        <taxon>Neoptera</taxon>
        <taxon>Paraneoptera</taxon>
        <taxon>Hemiptera</taxon>
        <taxon>Heteroptera</taxon>
        <taxon>Panheteroptera</taxon>
        <taxon>Pentatomomorpha</taxon>
        <taxon>Pentatomoidea</taxon>
        <taxon>Pentatomidae</taxon>
        <taxon>Pentatominae</taxon>
        <taxon>Nezara</taxon>
    </lineage>
</organism>
<feature type="compositionally biased region" description="Basic and acidic residues" evidence="1">
    <location>
        <begin position="45"/>
        <end position="54"/>
    </location>
</feature>
<dbReference type="EMBL" id="OV725082">
    <property type="protein sequence ID" value="CAH1405313.1"/>
    <property type="molecule type" value="Genomic_DNA"/>
</dbReference>
<evidence type="ECO:0000313" key="3">
    <source>
        <dbReference type="Proteomes" id="UP001152798"/>
    </source>
</evidence>
<accession>A0A9P0HM78</accession>
<reference evidence="2" key="1">
    <citation type="submission" date="2022-01" db="EMBL/GenBank/DDBJ databases">
        <authorList>
            <person name="King R."/>
        </authorList>
    </citation>
    <scope>NUCLEOTIDE SEQUENCE</scope>
</reference>
<gene>
    <name evidence="2" type="ORF">NEZAVI_LOCUS13548</name>
</gene>